<evidence type="ECO:0008006" key="4">
    <source>
        <dbReference type="Google" id="ProtNLM"/>
    </source>
</evidence>
<organism evidence="2 3">
    <name type="scientific">Batillaria attramentaria</name>
    <dbReference type="NCBI Taxonomy" id="370345"/>
    <lineage>
        <taxon>Eukaryota</taxon>
        <taxon>Metazoa</taxon>
        <taxon>Spiralia</taxon>
        <taxon>Lophotrochozoa</taxon>
        <taxon>Mollusca</taxon>
        <taxon>Gastropoda</taxon>
        <taxon>Caenogastropoda</taxon>
        <taxon>Sorbeoconcha</taxon>
        <taxon>Cerithioidea</taxon>
        <taxon>Batillariidae</taxon>
        <taxon>Batillaria</taxon>
    </lineage>
</organism>
<evidence type="ECO:0000313" key="3">
    <source>
        <dbReference type="Proteomes" id="UP001519460"/>
    </source>
</evidence>
<accession>A0ABD0JDD9</accession>
<gene>
    <name evidence="2" type="ORF">BaRGS_00035971</name>
</gene>
<proteinExistence type="predicted"/>
<dbReference type="Proteomes" id="UP001519460">
    <property type="component" value="Unassembled WGS sequence"/>
</dbReference>
<dbReference type="EMBL" id="JACVVK020000494">
    <property type="protein sequence ID" value="KAK7471419.1"/>
    <property type="molecule type" value="Genomic_DNA"/>
</dbReference>
<comment type="caution">
    <text evidence="2">The sequence shown here is derived from an EMBL/GenBank/DDBJ whole genome shotgun (WGS) entry which is preliminary data.</text>
</comment>
<protein>
    <recommendedName>
        <fullName evidence="4">RRM domain-containing protein</fullName>
    </recommendedName>
</protein>
<evidence type="ECO:0000256" key="1">
    <source>
        <dbReference type="SAM" id="MobiDB-lite"/>
    </source>
</evidence>
<dbReference type="AlphaFoldDB" id="A0ABD0JDD9"/>
<dbReference type="Gene3D" id="1.20.5.1700">
    <property type="match status" value="1"/>
</dbReference>
<feature type="compositionally biased region" description="Basic and acidic residues" evidence="1">
    <location>
        <begin position="197"/>
        <end position="234"/>
    </location>
</feature>
<feature type="region of interest" description="Disordered" evidence="1">
    <location>
        <begin position="195"/>
        <end position="294"/>
    </location>
</feature>
<name>A0ABD0JDD9_9CAEN</name>
<evidence type="ECO:0000313" key="2">
    <source>
        <dbReference type="EMBL" id="KAK7471419.1"/>
    </source>
</evidence>
<keyword evidence="3" id="KW-1185">Reference proteome</keyword>
<sequence>SRHVSKKNIVDDLAPVHAEHTTLRTVLICGCWFTFGEPVDIDQVERIQQLDSFTCVVHFKDHEDAMTTVRQENHESEGFPLCMFLYDEKSRSVYSGRHIVSSQGSRPRRSRSAMVLVTSFYPPITDKGLKHALQSLVDRRRRVEIIKCLHNEGIAFVQFARYKGTDTAPGALPIPQHDPQPRDARCVSVELQPPDAHTAHGKADTPDAHIVHGKADTPDVHTAHGKADTPDAHTAHGKAGTPDAHTAHGKADTPDAHIVHGKADTPDVHTAHGKADTPDAHTAHGKADTPATHAEVKDQRTQAECGPQSHAVYDGQTAQIQSLLQEELGRMEARMKADMKAEIEGEMRAKIKAEMKTENETKLQAEVTRLQTHMENQLHIRLQQEVQQRNNLQALVSSTVTQLRSEISQPRPEVSQLQNQLRSEVSKLRAQLTSEINLLKSEANETRPEVNQLKADVTRLQTQASGVTQSQAQLRSQITREITRTQAQLQSEITQLQAGLQDQLRECRESNAQTKSSLEIRSRMHSRLVSETQTAINEHVTAEIVTLTGTIHTLTNQIAAIQTRLANPASQASGRIVIEEDIAVVANPSGSTSSRPSSDAPS</sequence>
<reference evidence="2 3" key="1">
    <citation type="journal article" date="2023" name="Sci. Data">
        <title>Genome assembly of the Korean intertidal mud-creeper Batillaria attramentaria.</title>
        <authorList>
            <person name="Patra A.K."/>
            <person name="Ho P.T."/>
            <person name="Jun S."/>
            <person name="Lee S.J."/>
            <person name="Kim Y."/>
            <person name="Won Y.J."/>
        </authorList>
    </citation>
    <scope>NUCLEOTIDE SEQUENCE [LARGE SCALE GENOMIC DNA]</scope>
    <source>
        <strain evidence="2">Wonlab-2016</strain>
    </source>
</reference>
<feature type="non-terminal residue" evidence="2">
    <location>
        <position position="1"/>
    </location>
</feature>
<feature type="compositionally biased region" description="Basic and acidic residues" evidence="1">
    <location>
        <begin position="245"/>
        <end position="287"/>
    </location>
</feature>